<evidence type="ECO:0000256" key="4">
    <source>
        <dbReference type="PROSITE-ProRule" id="PRU00175"/>
    </source>
</evidence>
<dbReference type="GO" id="GO:0008270">
    <property type="term" value="F:zinc ion binding"/>
    <property type="evidence" value="ECO:0007669"/>
    <property type="project" value="UniProtKB-KW"/>
</dbReference>
<keyword evidence="3" id="KW-0862">Zinc</keyword>
<dbReference type="EMBL" id="BEZZ01000023">
    <property type="protein sequence ID" value="GCC23165.1"/>
    <property type="molecule type" value="Genomic_DNA"/>
</dbReference>
<comment type="caution">
    <text evidence="8">The sequence shown here is derived from an EMBL/GenBank/DDBJ whole genome shotgun (WGS) entry which is preliminary data.</text>
</comment>
<protein>
    <recommendedName>
        <fullName evidence="7">RING-type domain-containing protein</fullName>
    </recommendedName>
</protein>
<dbReference type="GO" id="GO:0004842">
    <property type="term" value="F:ubiquitin-protein transferase activity"/>
    <property type="evidence" value="ECO:0007669"/>
    <property type="project" value="TreeGrafter"/>
</dbReference>
<keyword evidence="2 4" id="KW-0863">Zinc-finger</keyword>
<sequence length="806" mass="89725">MAVPCSTETFLTVGDDVKGKSEVDYWVSDAAIHSQKERNNGAKYSPEQNELSPIAGDAEHSDICVVHDGIQLLAINPDISGETVTSSEMCTCNPKTSRDVDTVLPRDRAQTTIEDSITADVQVFSTEGTLDKESSPHSVHTRECQFSAAVWSLETRERETELVEVMDLEEKPKVTSANPSLETTSADSSSEISGHVATVEHDTVLTDPAISDLDLSLSDPPATSEPGVLTTSQYPGLLTQDFDDIYESDPENRAEEEFVEYFPDVMGAHSVPGLINGVQHSVPYIDYGETLHPYVPGYIEECWLTDTPEGQYHDSLQCTKPTTGYGEDRGKWSTGETVPPHEEIVVETLYKEGPNENLETEHNSLKQVPTMRSFIDSAVQTDCVTVDAEVSTDKDIEKYMDNVKQVQEMKVKLEELKKKSEKEKKEFVQKEQELKNEVTKLYENGKRLMKEQEEKGNLIAILISDQSDKKEKLNEDLAKLRLKHQDLNKKVLEETERALKAEVQSLESKKEFAVMMLDKAASEAELQIHSLSSIPGRSSLVLDWRRRLHDIQVQKENIKNQYEGHIQLVKNGAKLSSLPHIHSPVIQPAPAEPELVLQRTWQNPQVPFTASFYPAPVSTMNLPAARFAPGHVAQSEFAGRSTQPVSNPATKLEKLLEKLEARFPNCSRAQLTHILQQIKNSRGTIAGLSVDELIHQVAAQLTEVKQAEPVHLLRNPTTLPGPFPPATSQATCYLTQLKGRTGAQPSYQESPVVVSGSPRLCLMCQKVVLVNEVQPMTCSHIVHRECIKFWSQSNKNSSCPFCPTPR</sequence>
<accession>A0A401RYF0</accession>
<dbReference type="AlphaFoldDB" id="A0A401RYF0"/>
<evidence type="ECO:0000259" key="7">
    <source>
        <dbReference type="PROSITE" id="PS50089"/>
    </source>
</evidence>
<evidence type="ECO:0000313" key="9">
    <source>
        <dbReference type="Proteomes" id="UP000287033"/>
    </source>
</evidence>
<evidence type="ECO:0000256" key="6">
    <source>
        <dbReference type="SAM" id="MobiDB-lite"/>
    </source>
</evidence>
<dbReference type="OMA" id="HIVHREC"/>
<dbReference type="InterPro" id="IPR056872">
    <property type="entry name" value="TTC3/DZIP3-like_helical"/>
</dbReference>
<dbReference type="Pfam" id="PF24905">
    <property type="entry name" value="TTC3_9th"/>
    <property type="match status" value="1"/>
</dbReference>
<dbReference type="OrthoDB" id="9834380at2759"/>
<dbReference type="CDD" id="cd16477">
    <property type="entry name" value="RING-H2_RNF214"/>
    <property type="match status" value="1"/>
</dbReference>
<gene>
    <name evidence="8" type="ORF">chiPu_0001558</name>
</gene>
<feature type="compositionally biased region" description="Polar residues" evidence="6">
    <location>
        <begin position="175"/>
        <end position="192"/>
    </location>
</feature>
<feature type="coiled-coil region" evidence="5">
    <location>
        <begin position="396"/>
        <end position="509"/>
    </location>
</feature>
<organism evidence="8 9">
    <name type="scientific">Chiloscyllium punctatum</name>
    <name type="common">Brownbanded bambooshark</name>
    <name type="synonym">Hemiscyllium punctatum</name>
    <dbReference type="NCBI Taxonomy" id="137246"/>
    <lineage>
        <taxon>Eukaryota</taxon>
        <taxon>Metazoa</taxon>
        <taxon>Chordata</taxon>
        <taxon>Craniata</taxon>
        <taxon>Vertebrata</taxon>
        <taxon>Chondrichthyes</taxon>
        <taxon>Elasmobranchii</taxon>
        <taxon>Galeomorphii</taxon>
        <taxon>Galeoidea</taxon>
        <taxon>Orectolobiformes</taxon>
        <taxon>Hemiscylliidae</taxon>
        <taxon>Chiloscyllium</taxon>
    </lineage>
</organism>
<dbReference type="Proteomes" id="UP000287033">
    <property type="component" value="Unassembled WGS sequence"/>
</dbReference>
<evidence type="ECO:0000313" key="8">
    <source>
        <dbReference type="EMBL" id="GCC23165.1"/>
    </source>
</evidence>
<dbReference type="PANTHER" id="PTHR15727">
    <property type="entry name" value="RING FINGER PROTEIN 214"/>
    <property type="match status" value="1"/>
</dbReference>
<dbReference type="SUPFAM" id="SSF57850">
    <property type="entry name" value="RING/U-box"/>
    <property type="match status" value="1"/>
</dbReference>
<keyword evidence="1" id="KW-0479">Metal-binding</keyword>
<dbReference type="InterPro" id="IPR013083">
    <property type="entry name" value="Znf_RING/FYVE/PHD"/>
</dbReference>
<keyword evidence="5" id="KW-0175">Coiled coil</keyword>
<proteinExistence type="predicted"/>
<reference evidence="8 9" key="1">
    <citation type="journal article" date="2018" name="Nat. Ecol. Evol.">
        <title>Shark genomes provide insights into elasmobranch evolution and the origin of vertebrates.</title>
        <authorList>
            <person name="Hara Y"/>
            <person name="Yamaguchi K"/>
            <person name="Onimaru K"/>
            <person name="Kadota M"/>
            <person name="Koyanagi M"/>
            <person name="Keeley SD"/>
            <person name="Tatsumi K"/>
            <person name="Tanaka K"/>
            <person name="Motone F"/>
            <person name="Kageyama Y"/>
            <person name="Nozu R"/>
            <person name="Adachi N"/>
            <person name="Nishimura O"/>
            <person name="Nakagawa R"/>
            <person name="Tanegashima C"/>
            <person name="Kiyatake I"/>
            <person name="Matsumoto R"/>
            <person name="Murakumo K"/>
            <person name="Nishida K"/>
            <person name="Terakita A"/>
            <person name="Kuratani S"/>
            <person name="Sato K"/>
            <person name="Hyodo S Kuraku.S."/>
        </authorList>
    </citation>
    <scope>NUCLEOTIDE SEQUENCE [LARGE SCALE GENOMIC DNA]</scope>
</reference>
<feature type="domain" description="RING-type" evidence="7">
    <location>
        <begin position="761"/>
        <end position="802"/>
    </location>
</feature>
<evidence type="ECO:0000256" key="2">
    <source>
        <dbReference type="ARBA" id="ARBA00022771"/>
    </source>
</evidence>
<evidence type="ECO:0000256" key="5">
    <source>
        <dbReference type="SAM" id="Coils"/>
    </source>
</evidence>
<dbReference type="Pfam" id="PF24525">
    <property type="entry name" value="TTC3"/>
    <property type="match status" value="1"/>
</dbReference>
<feature type="region of interest" description="Disordered" evidence="6">
    <location>
        <begin position="215"/>
        <end position="234"/>
    </location>
</feature>
<evidence type="ECO:0000256" key="3">
    <source>
        <dbReference type="ARBA" id="ARBA00022833"/>
    </source>
</evidence>
<dbReference type="InterPro" id="IPR056870">
    <property type="entry name" value="TTC3/DZIP3/RBM44-like_helical"/>
</dbReference>
<dbReference type="PROSITE" id="PS50089">
    <property type="entry name" value="ZF_RING_2"/>
    <property type="match status" value="1"/>
</dbReference>
<dbReference type="SMART" id="SM00184">
    <property type="entry name" value="RING"/>
    <property type="match status" value="1"/>
</dbReference>
<keyword evidence="9" id="KW-1185">Reference proteome</keyword>
<name>A0A401RYF0_CHIPU</name>
<evidence type="ECO:0000256" key="1">
    <source>
        <dbReference type="ARBA" id="ARBA00022723"/>
    </source>
</evidence>
<dbReference type="PANTHER" id="PTHR15727:SF3">
    <property type="entry name" value="RING FINGER PROTEIN 214"/>
    <property type="match status" value="1"/>
</dbReference>
<dbReference type="Gene3D" id="3.30.40.10">
    <property type="entry name" value="Zinc/RING finger domain, C3HC4 (zinc finger)"/>
    <property type="match status" value="1"/>
</dbReference>
<dbReference type="InterPro" id="IPR001841">
    <property type="entry name" value="Znf_RING"/>
</dbReference>
<feature type="region of interest" description="Disordered" evidence="6">
    <location>
        <begin position="168"/>
        <end position="192"/>
    </location>
</feature>